<keyword evidence="1" id="KW-0472">Membrane</keyword>
<accession>A0ABS9SPL2</accession>
<evidence type="ECO:0000256" key="1">
    <source>
        <dbReference type="SAM" id="Phobius"/>
    </source>
</evidence>
<comment type="caution">
    <text evidence="2">The sequence shown here is derived from an EMBL/GenBank/DDBJ whole genome shotgun (WGS) entry which is preliminary data.</text>
</comment>
<dbReference type="RefSeq" id="WP_240832196.1">
    <property type="nucleotide sequence ID" value="NZ_JAKWBL010000004.1"/>
</dbReference>
<proteinExistence type="predicted"/>
<keyword evidence="1" id="KW-1133">Transmembrane helix</keyword>
<reference evidence="2 3" key="1">
    <citation type="submission" date="2022-02" db="EMBL/GenBank/DDBJ databases">
        <authorList>
            <person name="Min J."/>
        </authorList>
    </citation>
    <scope>NUCLEOTIDE SEQUENCE [LARGE SCALE GENOMIC DNA]</scope>
    <source>
        <strain evidence="2 3">GR10-1</strain>
    </source>
</reference>
<dbReference type="Proteomes" id="UP001202248">
    <property type="component" value="Unassembled WGS sequence"/>
</dbReference>
<evidence type="ECO:0000313" key="3">
    <source>
        <dbReference type="Proteomes" id="UP001202248"/>
    </source>
</evidence>
<gene>
    <name evidence="2" type="ORF">MKP09_20815</name>
</gene>
<protein>
    <submittedName>
        <fullName evidence="2">Uncharacterized protein</fullName>
    </submittedName>
</protein>
<dbReference type="EMBL" id="JAKWBL010000004">
    <property type="protein sequence ID" value="MCH5600186.1"/>
    <property type="molecule type" value="Genomic_DNA"/>
</dbReference>
<sequence>MVKAKIKRGYRIAKYVAYKETLIDRREHFWSFLGAFLGLVLLRFARQNYPIQIICF</sequence>
<name>A0ABS9SPL2_9BACT</name>
<organism evidence="2 3">
    <name type="scientific">Niabella ginsengisoli</name>
    <dbReference type="NCBI Taxonomy" id="522298"/>
    <lineage>
        <taxon>Bacteria</taxon>
        <taxon>Pseudomonadati</taxon>
        <taxon>Bacteroidota</taxon>
        <taxon>Chitinophagia</taxon>
        <taxon>Chitinophagales</taxon>
        <taxon>Chitinophagaceae</taxon>
        <taxon>Niabella</taxon>
    </lineage>
</organism>
<evidence type="ECO:0000313" key="2">
    <source>
        <dbReference type="EMBL" id="MCH5600186.1"/>
    </source>
</evidence>
<keyword evidence="3" id="KW-1185">Reference proteome</keyword>
<feature type="transmembrane region" description="Helical" evidence="1">
    <location>
        <begin position="28"/>
        <end position="45"/>
    </location>
</feature>
<keyword evidence="1" id="KW-0812">Transmembrane</keyword>